<evidence type="ECO:0000256" key="6">
    <source>
        <dbReference type="SAM" id="Phobius"/>
    </source>
</evidence>
<dbReference type="GO" id="GO:0005886">
    <property type="term" value="C:plasma membrane"/>
    <property type="evidence" value="ECO:0007669"/>
    <property type="project" value="UniProtKB-SubCell"/>
</dbReference>
<proteinExistence type="predicted"/>
<evidence type="ECO:0000313" key="7">
    <source>
        <dbReference type="EMBL" id="ADW19332.1"/>
    </source>
</evidence>
<evidence type="ECO:0000256" key="3">
    <source>
        <dbReference type="ARBA" id="ARBA00022692"/>
    </source>
</evidence>
<evidence type="ECO:0000256" key="4">
    <source>
        <dbReference type="ARBA" id="ARBA00022989"/>
    </source>
</evidence>
<dbReference type="KEGG" id="dpr:Despr_3204"/>
<feature type="transmembrane region" description="Helical" evidence="6">
    <location>
        <begin position="123"/>
        <end position="142"/>
    </location>
</feature>
<evidence type="ECO:0000256" key="2">
    <source>
        <dbReference type="ARBA" id="ARBA00022475"/>
    </source>
</evidence>
<name>A0A7U4DQS6_DESPD</name>
<keyword evidence="5 6" id="KW-0472">Membrane</keyword>
<feature type="transmembrane region" description="Helical" evidence="6">
    <location>
        <begin position="175"/>
        <end position="197"/>
    </location>
</feature>
<gene>
    <name evidence="7" type="ordered locus">Despr_3204</name>
</gene>
<evidence type="ECO:0000256" key="5">
    <source>
        <dbReference type="ARBA" id="ARBA00023136"/>
    </source>
</evidence>
<protein>
    <recommendedName>
        <fullName evidence="9">Hydrogenase</fullName>
    </recommendedName>
</protein>
<sequence>MINSTDVILVLILLSTLLSLGSSRMMALIKIMALQGALVSLTPIFIESQTKLSNSGILFFQLMFLIKAVLIPGLLYMALTRIAIKREVEPLIGYHASLAVGLGLILLSTYITRHLAISLQGDYFHLLITAITTLGGGLFLMMSRTKALTQVIGYLMLENGIYLVGTALTKHQHNIYLVEFGVLLDLLVGVMIMGIILHNINRAFDDVDTTYLEQLKD</sequence>
<organism evidence="7 8">
    <name type="scientific">Desulfobulbus propionicus (strain ATCC 33891 / DSM 2032 / VKM B-1956 / 1pr3)</name>
    <dbReference type="NCBI Taxonomy" id="577650"/>
    <lineage>
        <taxon>Bacteria</taxon>
        <taxon>Pseudomonadati</taxon>
        <taxon>Thermodesulfobacteriota</taxon>
        <taxon>Desulfobulbia</taxon>
        <taxon>Desulfobulbales</taxon>
        <taxon>Desulfobulbaceae</taxon>
        <taxon>Desulfobulbus</taxon>
    </lineage>
</organism>
<dbReference type="PANTHER" id="PTHR38601">
    <property type="entry name" value="HYDROGENASE-4 COMPONENT E"/>
    <property type="match status" value="1"/>
</dbReference>
<evidence type="ECO:0008006" key="9">
    <source>
        <dbReference type="Google" id="ProtNLM"/>
    </source>
</evidence>
<keyword evidence="8" id="KW-1185">Reference proteome</keyword>
<feature type="transmembrane region" description="Helical" evidence="6">
    <location>
        <begin position="151"/>
        <end position="169"/>
    </location>
</feature>
<feature type="transmembrane region" description="Helical" evidence="6">
    <location>
        <begin position="91"/>
        <end position="111"/>
    </location>
</feature>
<dbReference type="InterPro" id="IPR038730">
    <property type="entry name" value="HyfE-like"/>
</dbReference>
<dbReference type="RefSeq" id="WP_015725856.1">
    <property type="nucleotide sequence ID" value="NC_014972.1"/>
</dbReference>
<dbReference type="EMBL" id="CP002364">
    <property type="protein sequence ID" value="ADW19332.1"/>
    <property type="molecule type" value="Genomic_DNA"/>
</dbReference>
<dbReference type="Proteomes" id="UP000006365">
    <property type="component" value="Chromosome"/>
</dbReference>
<keyword evidence="4 6" id="KW-1133">Transmembrane helix</keyword>
<keyword evidence="2" id="KW-1003">Cell membrane</keyword>
<comment type="subcellular location">
    <subcellularLocation>
        <location evidence="1">Cell membrane</location>
        <topology evidence="1">Multi-pass membrane protein</topology>
    </subcellularLocation>
</comment>
<keyword evidence="3 6" id="KW-0812">Transmembrane</keyword>
<evidence type="ECO:0000313" key="8">
    <source>
        <dbReference type="Proteomes" id="UP000006365"/>
    </source>
</evidence>
<evidence type="ECO:0000256" key="1">
    <source>
        <dbReference type="ARBA" id="ARBA00004651"/>
    </source>
</evidence>
<accession>A0A7U4DQS6</accession>
<dbReference type="PANTHER" id="PTHR38601:SF1">
    <property type="entry name" value="HYDROGENASE-4 COMPONENT E"/>
    <property type="match status" value="1"/>
</dbReference>
<reference evidence="7 8" key="1">
    <citation type="journal article" date="2011" name="Stand. Genomic Sci.">
        <title>Complete genome sequence of Desulfobulbus propionicus type strain (1pr3).</title>
        <authorList>
            <person name="Pagani I."/>
            <person name="Lapidus A."/>
            <person name="Nolan M."/>
            <person name="Lucas S."/>
            <person name="Hammon N."/>
            <person name="Deshpande S."/>
            <person name="Cheng J.F."/>
            <person name="Chertkov O."/>
            <person name="Davenport K."/>
            <person name="Tapia R."/>
            <person name="Han C."/>
            <person name="Goodwin L."/>
            <person name="Pitluck S."/>
            <person name="Liolios K."/>
            <person name="Mavromatis K."/>
            <person name="Ivanova N."/>
            <person name="Mikhailova N."/>
            <person name="Pati A."/>
            <person name="Chen A."/>
            <person name="Palaniappan K."/>
            <person name="Land M."/>
            <person name="Hauser L."/>
            <person name="Chang Y.J."/>
            <person name="Jeffries C.D."/>
            <person name="Detter J.C."/>
            <person name="Brambilla E."/>
            <person name="Kannan K.P."/>
            <person name="Djao O.D."/>
            <person name="Rohde M."/>
            <person name="Pukall R."/>
            <person name="Spring S."/>
            <person name="Goker M."/>
            <person name="Sikorski J."/>
            <person name="Woyke T."/>
            <person name="Bristow J."/>
            <person name="Eisen J.A."/>
            <person name="Markowitz V."/>
            <person name="Hugenholtz P."/>
            <person name="Kyrpides N.C."/>
            <person name="Klenk H.P."/>
        </authorList>
    </citation>
    <scope>NUCLEOTIDE SEQUENCE [LARGE SCALE GENOMIC DNA]</scope>
    <source>
        <strain evidence="8">ATCC 33891 / DSM 2032 / 1pr3</strain>
    </source>
</reference>
<feature type="transmembrane region" description="Helical" evidence="6">
    <location>
        <begin position="60"/>
        <end position="79"/>
    </location>
</feature>
<dbReference type="AlphaFoldDB" id="A0A7U4DQS6"/>